<dbReference type="NCBIfam" id="NF038032">
    <property type="entry name" value="CehA_McbA_metalo"/>
    <property type="match status" value="1"/>
</dbReference>
<dbReference type="InterPro" id="IPR016195">
    <property type="entry name" value="Pol/histidinol_Pase-like"/>
</dbReference>
<sequence length="435" mass="49719">METIKKIEVFIDKEKEGTYFQVPFEVPDDVSRIDIKYSYPRYLTVKNGISEKIYEKNIIDLGLVNADGEFVGASGSNKTHIWVSEYSSSLGYAKTKIKKGKWAIIVGAYKIMDGGVSVEYEITFTHKERVLLKGDLHVHTLCSDGNLSVEEVIFLAKKAGLDYIFITDHNNYFHNNTLRSDDDITVMPGVEWTHFKGHVNMLGIEKAFDGVYYTNTLEETQEKLRIAREKGAIVSINHPFCTDCGFKWGLENVEYDCIEIWNGPMKRSEMECIKWWHDELCKGRKIPIVGGSDFHKHEIGRGIGLPTTCLYSISRAPSDIYAAIREGTGFVTYMPNGPTVYMECDGKILGQTVEYRSGIKINFVFAKLHKDDIIKIITNKSVEEITCDADVKEMVVEKELDNVMFYRVEIYRHYINDFPSLPVLISNPLYVDCEY</sequence>
<evidence type="ECO:0000313" key="3">
    <source>
        <dbReference type="Proteomes" id="UP000198577"/>
    </source>
</evidence>
<dbReference type="EMBL" id="FOXR01000075">
    <property type="protein sequence ID" value="SFQ48930.1"/>
    <property type="molecule type" value="Genomic_DNA"/>
</dbReference>
<gene>
    <name evidence="2" type="ORF">SAMN05444406_1752</name>
</gene>
<proteinExistence type="predicted"/>
<protein>
    <recommendedName>
        <fullName evidence="1">Polymerase/histidinol phosphatase N-terminal domain-containing protein</fullName>
    </recommendedName>
</protein>
<evidence type="ECO:0000259" key="1">
    <source>
        <dbReference type="SMART" id="SM00481"/>
    </source>
</evidence>
<evidence type="ECO:0000313" key="2">
    <source>
        <dbReference type="EMBL" id="SFQ48930.1"/>
    </source>
</evidence>
<dbReference type="STRING" id="937334.SAMN05444406_1752"/>
<dbReference type="SUPFAM" id="SSF89550">
    <property type="entry name" value="PHP domain-like"/>
    <property type="match status" value="1"/>
</dbReference>
<dbReference type="Pfam" id="PF02811">
    <property type="entry name" value="PHP"/>
    <property type="match status" value="1"/>
</dbReference>
<dbReference type="InterPro" id="IPR003141">
    <property type="entry name" value="Pol/His_phosphatase_N"/>
</dbReference>
<dbReference type="PANTHER" id="PTHR42924:SF3">
    <property type="entry name" value="POLYMERASE_HISTIDINOL PHOSPHATASE N-TERMINAL DOMAIN-CONTAINING PROTEIN"/>
    <property type="match status" value="1"/>
</dbReference>
<dbReference type="GO" id="GO:0004534">
    <property type="term" value="F:5'-3' RNA exonuclease activity"/>
    <property type="evidence" value="ECO:0007669"/>
    <property type="project" value="TreeGrafter"/>
</dbReference>
<dbReference type="RefSeq" id="WP_092282902.1">
    <property type="nucleotide sequence ID" value="NZ_FOXR01000075.1"/>
</dbReference>
<dbReference type="Proteomes" id="UP000198577">
    <property type="component" value="Unassembled WGS sequence"/>
</dbReference>
<name>A0A1I5YXS8_9FIRM</name>
<dbReference type="OrthoDB" id="9801679at2"/>
<feature type="domain" description="Polymerase/histidinol phosphatase N-terminal" evidence="1">
    <location>
        <begin position="134"/>
        <end position="196"/>
    </location>
</feature>
<dbReference type="GO" id="GO:0035312">
    <property type="term" value="F:5'-3' DNA exonuclease activity"/>
    <property type="evidence" value="ECO:0007669"/>
    <property type="project" value="TreeGrafter"/>
</dbReference>
<dbReference type="InterPro" id="IPR004013">
    <property type="entry name" value="PHP_dom"/>
</dbReference>
<dbReference type="InterPro" id="IPR052018">
    <property type="entry name" value="PHP_domain"/>
</dbReference>
<dbReference type="Gene3D" id="3.20.20.140">
    <property type="entry name" value="Metal-dependent hydrolases"/>
    <property type="match status" value="1"/>
</dbReference>
<keyword evidence="3" id="KW-1185">Reference proteome</keyword>
<accession>A0A1I5YXS8</accession>
<dbReference type="SMART" id="SM00481">
    <property type="entry name" value="POLIIIAc"/>
    <property type="match status" value="1"/>
</dbReference>
<organism evidence="2 3">
    <name type="scientific">Caldicoprobacter faecalis</name>
    <dbReference type="NCBI Taxonomy" id="937334"/>
    <lineage>
        <taxon>Bacteria</taxon>
        <taxon>Bacillati</taxon>
        <taxon>Bacillota</taxon>
        <taxon>Clostridia</taxon>
        <taxon>Caldicoprobacterales</taxon>
        <taxon>Caldicoprobacteraceae</taxon>
        <taxon>Caldicoprobacter</taxon>
    </lineage>
</organism>
<dbReference type="AlphaFoldDB" id="A0A1I5YXS8"/>
<dbReference type="PANTHER" id="PTHR42924">
    <property type="entry name" value="EXONUCLEASE"/>
    <property type="match status" value="1"/>
</dbReference>
<reference evidence="2 3" key="1">
    <citation type="submission" date="2016-10" db="EMBL/GenBank/DDBJ databases">
        <authorList>
            <person name="de Groot N.N."/>
        </authorList>
    </citation>
    <scope>NUCLEOTIDE SEQUENCE [LARGE SCALE GENOMIC DNA]</scope>
    <source>
        <strain evidence="2 3">DSM 20678</strain>
    </source>
</reference>